<evidence type="ECO:0000256" key="4">
    <source>
        <dbReference type="ARBA" id="ARBA00022692"/>
    </source>
</evidence>
<gene>
    <name evidence="12" type="ORF">AC625_23745</name>
</gene>
<evidence type="ECO:0000256" key="2">
    <source>
        <dbReference type="ARBA" id="ARBA00004236"/>
    </source>
</evidence>
<dbReference type="GO" id="GO:0005886">
    <property type="term" value="C:plasma membrane"/>
    <property type="evidence" value="ECO:0007669"/>
    <property type="project" value="UniProtKB-SubCell"/>
</dbReference>
<evidence type="ECO:0000313" key="13">
    <source>
        <dbReference type="Proteomes" id="UP000037146"/>
    </source>
</evidence>
<evidence type="ECO:0000256" key="1">
    <source>
        <dbReference type="ARBA" id="ARBA00004167"/>
    </source>
</evidence>
<keyword evidence="3" id="KW-1003">Cell membrane</keyword>
<dbReference type="GO" id="GO:0016989">
    <property type="term" value="F:sigma factor antagonist activity"/>
    <property type="evidence" value="ECO:0007669"/>
    <property type="project" value="TreeGrafter"/>
</dbReference>
<protein>
    <recommendedName>
        <fullName evidence="8">Regulator of SigK</fullName>
    </recommendedName>
    <alternativeName>
        <fullName evidence="7">Sigma-K anti-sigma factor RskA</fullName>
    </alternativeName>
</protein>
<reference evidence="13" key="1">
    <citation type="submission" date="2015-07" db="EMBL/GenBank/DDBJ databases">
        <title>Genome sequencing project for genomic taxonomy and phylogenomics of Bacillus-like bacteria.</title>
        <authorList>
            <person name="Liu B."/>
            <person name="Wang J."/>
            <person name="Zhu Y."/>
            <person name="Liu G."/>
            <person name="Chen Q."/>
            <person name="Chen Z."/>
            <person name="Lan J."/>
            <person name="Che J."/>
            <person name="Ge C."/>
            <person name="Shi H."/>
            <person name="Pan Z."/>
            <person name="Liu X."/>
        </authorList>
    </citation>
    <scope>NUCLEOTIDE SEQUENCE [LARGE SCALE GENOMIC DNA]</scope>
    <source>
        <strain evidence="13">FJAT-27997</strain>
    </source>
</reference>
<keyword evidence="6 10" id="KW-0472">Membrane</keyword>
<feature type="transmembrane region" description="Helical" evidence="10">
    <location>
        <begin position="95"/>
        <end position="122"/>
    </location>
</feature>
<dbReference type="GO" id="GO:0006417">
    <property type="term" value="P:regulation of translation"/>
    <property type="evidence" value="ECO:0007669"/>
    <property type="project" value="TreeGrafter"/>
</dbReference>
<comment type="caution">
    <text evidence="12">The sequence shown here is derived from an EMBL/GenBank/DDBJ whole genome shotgun (WGS) entry which is preliminary data.</text>
</comment>
<dbReference type="Proteomes" id="UP000037146">
    <property type="component" value="Unassembled WGS sequence"/>
</dbReference>
<accession>A0A0K9G8W7</accession>
<dbReference type="RefSeq" id="WP_049683901.1">
    <property type="nucleotide sequence ID" value="NZ_LFZW01000002.1"/>
</dbReference>
<dbReference type="Pfam" id="PF10099">
    <property type="entry name" value="RskA_C"/>
    <property type="match status" value="1"/>
</dbReference>
<evidence type="ECO:0000256" key="7">
    <source>
        <dbReference type="ARBA" id="ARBA00029829"/>
    </source>
</evidence>
<dbReference type="STRING" id="1679170.AC625_23745"/>
<dbReference type="PANTHER" id="PTHR37461">
    <property type="entry name" value="ANTI-SIGMA-K FACTOR RSKA"/>
    <property type="match status" value="1"/>
</dbReference>
<proteinExistence type="predicted"/>
<comment type="subcellular location">
    <subcellularLocation>
        <location evidence="2">Cell membrane</location>
    </subcellularLocation>
    <subcellularLocation>
        <location evidence="1">Membrane</location>
        <topology evidence="1">Single-pass membrane protein</topology>
    </subcellularLocation>
</comment>
<dbReference type="Gene3D" id="1.10.10.1320">
    <property type="entry name" value="Anti-sigma factor, zinc-finger domain"/>
    <property type="match status" value="1"/>
</dbReference>
<dbReference type="InterPro" id="IPR051474">
    <property type="entry name" value="Anti-sigma-K/W_factor"/>
</dbReference>
<feature type="region of interest" description="Disordered" evidence="9">
    <location>
        <begin position="231"/>
        <end position="250"/>
    </location>
</feature>
<dbReference type="InterPro" id="IPR018764">
    <property type="entry name" value="RskA_C"/>
</dbReference>
<dbReference type="PANTHER" id="PTHR37461:SF1">
    <property type="entry name" value="ANTI-SIGMA-K FACTOR RSKA"/>
    <property type="match status" value="1"/>
</dbReference>
<evidence type="ECO:0000259" key="11">
    <source>
        <dbReference type="Pfam" id="PF10099"/>
    </source>
</evidence>
<dbReference type="OrthoDB" id="150725at2"/>
<evidence type="ECO:0000256" key="3">
    <source>
        <dbReference type="ARBA" id="ARBA00022475"/>
    </source>
</evidence>
<feature type="domain" description="Anti-sigma K factor RskA C-terminal" evidence="11">
    <location>
        <begin position="108"/>
        <end position="243"/>
    </location>
</feature>
<evidence type="ECO:0000256" key="6">
    <source>
        <dbReference type="ARBA" id="ARBA00023136"/>
    </source>
</evidence>
<keyword evidence="4 10" id="KW-0812">Transmembrane</keyword>
<evidence type="ECO:0000313" key="12">
    <source>
        <dbReference type="EMBL" id="KMY42682.1"/>
    </source>
</evidence>
<evidence type="ECO:0000256" key="10">
    <source>
        <dbReference type="SAM" id="Phobius"/>
    </source>
</evidence>
<name>A0A0K9G8W7_9BACI</name>
<dbReference type="InterPro" id="IPR041916">
    <property type="entry name" value="Anti_sigma_zinc_sf"/>
</dbReference>
<sequence length="250" mass="27991">MENKCENLSLYIIDELPEHEKEPFERHLKTCIHCQSEIDSLQATWQMLSYDVEETDVPESLKAEVMDFIFIENETPLQAQEVSNNKQSFLERLKLILTIQFSPLSIGVTAVLVIGLIGLLWINLHLRDTITALENKAGSPTKIVKSFNLKGQDLAGLANGNAYLLKEGSDTSLVVKLNNMPKTNADEVYQVWLLKNGNRQNAGTLKPDQNGNGLITYRLPKDHSFDEIGITLEPNPDNTQPQGQKVMGTS</sequence>
<feature type="compositionally biased region" description="Polar residues" evidence="9">
    <location>
        <begin position="236"/>
        <end position="250"/>
    </location>
</feature>
<keyword evidence="5 10" id="KW-1133">Transmembrane helix</keyword>
<keyword evidence="13" id="KW-1185">Reference proteome</keyword>
<dbReference type="PATRIC" id="fig|1679170.3.peg.5318"/>
<evidence type="ECO:0000256" key="8">
    <source>
        <dbReference type="ARBA" id="ARBA00030803"/>
    </source>
</evidence>
<dbReference type="AlphaFoldDB" id="A0A0K9G8W7"/>
<organism evidence="12 13">
    <name type="scientific">Peribacillus loiseleuriae</name>
    <dbReference type="NCBI Taxonomy" id="1679170"/>
    <lineage>
        <taxon>Bacteria</taxon>
        <taxon>Bacillati</taxon>
        <taxon>Bacillota</taxon>
        <taxon>Bacilli</taxon>
        <taxon>Bacillales</taxon>
        <taxon>Bacillaceae</taxon>
        <taxon>Peribacillus</taxon>
    </lineage>
</organism>
<dbReference type="EMBL" id="LFZW01000002">
    <property type="protein sequence ID" value="KMY42682.1"/>
    <property type="molecule type" value="Genomic_DNA"/>
</dbReference>
<evidence type="ECO:0000256" key="9">
    <source>
        <dbReference type="SAM" id="MobiDB-lite"/>
    </source>
</evidence>
<evidence type="ECO:0000256" key="5">
    <source>
        <dbReference type="ARBA" id="ARBA00022989"/>
    </source>
</evidence>